<dbReference type="AlphaFoldDB" id="U1GNX0"/>
<dbReference type="EMBL" id="KE720941">
    <property type="protein sequence ID" value="ERF73616.1"/>
    <property type="molecule type" value="Genomic_DNA"/>
</dbReference>
<keyword evidence="9" id="KW-1185">Reference proteome</keyword>
<evidence type="ECO:0008006" key="10">
    <source>
        <dbReference type="Google" id="ProtNLM"/>
    </source>
</evidence>
<evidence type="ECO:0000313" key="8">
    <source>
        <dbReference type="EMBL" id="ERF73616.1"/>
    </source>
</evidence>
<keyword evidence="4 7" id="KW-1133">Transmembrane helix</keyword>
<dbReference type="GO" id="GO:0005886">
    <property type="term" value="C:plasma membrane"/>
    <property type="evidence" value="ECO:0007669"/>
    <property type="project" value="TreeGrafter"/>
</dbReference>
<dbReference type="PANTHER" id="PTHR31123:SF4">
    <property type="entry name" value="PROTEIN ALCS"/>
    <property type="match status" value="1"/>
</dbReference>
<feature type="transmembrane region" description="Helical" evidence="7">
    <location>
        <begin position="128"/>
        <end position="149"/>
    </location>
</feature>
<evidence type="ECO:0000256" key="5">
    <source>
        <dbReference type="ARBA" id="ARBA00023136"/>
    </source>
</evidence>
<dbReference type="InterPro" id="IPR000791">
    <property type="entry name" value="Gpr1/Fun34/SatP-like"/>
</dbReference>
<reference evidence="9" key="1">
    <citation type="journal article" date="2014" name="BMC Genomics">
        <title>Genome characteristics reveal the impact of lichenization on lichen-forming fungus Endocarpon pusillum Hedwig (Verrucariales, Ascomycota).</title>
        <authorList>
            <person name="Wang Y.-Y."/>
            <person name="Liu B."/>
            <person name="Zhang X.-Y."/>
            <person name="Zhou Q.-M."/>
            <person name="Zhang T."/>
            <person name="Li H."/>
            <person name="Yu Y.-F."/>
            <person name="Zhang X.-L."/>
            <person name="Hao X.-Y."/>
            <person name="Wang M."/>
            <person name="Wang L."/>
            <person name="Wei J.-C."/>
        </authorList>
    </citation>
    <scope>NUCLEOTIDE SEQUENCE [LARGE SCALE GENOMIC DNA]</scope>
    <source>
        <strain evidence="9">Z07020 / HMAS-L-300199</strain>
    </source>
</reference>
<dbReference type="GeneID" id="19235929"/>
<evidence type="ECO:0000313" key="9">
    <source>
        <dbReference type="Proteomes" id="UP000019373"/>
    </source>
</evidence>
<evidence type="ECO:0000256" key="6">
    <source>
        <dbReference type="SAM" id="MobiDB-lite"/>
    </source>
</evidence>
<feature type="transmembrane region" description="Helical" evidence="7">
    <location>
        <begin position="196"/>
        <end position="215"/>
    </location>
</feature>
<dbReference type="HOGENOM" id="CLU_051062_4_0_1"/>
<feature type="transmembrane region" description="Helical" evidence="7">
    <location>
        <begin position="235"/>
        <end position="257"/>
    </location>
</feature>
<dbReference type="InterPro" id="IPR051633">
    <property type="entry name" value="AceTr"/>
</dbReference>
<protein>
    <recommendedName>
        <fullName evidence="10">Protein alcS</fullName>
    </recommendedName>
</protein>
<dbReference type="GO" id="GO:0015123">
    <property type="term" value="F:acetate transmembrane transporter activity"/>
    <property type="evidence" value="ECO:0007669"/>
    <property type="project" value="TreeGrafter"/>
</dbReference>
<comment type="subcellular location">
    <subcellularLocation>
        <location evidence="1">Membrane</location>
        <topology evidence="1">Multi-pass membrane protein</topology>
    </subcellularLocation>
</comment>
<feature type="transmembrane region" description="Helical" evidence="7">
    <location>
        <begin position="71"/>
        <end position="90"/>
    </location>
</feature>
<gene>
    <name evidence="8" type="ORF">EPUS_00869</name>
</gene>
<dbReference type="Proteomes" id="UP000019373">
    <property type="component" value="Unassembled WGS sequence"/>
</dbReference>
<feature type="region of interest" description="Disordered" evidence="6">
    <location>
        <begin position="1"/>
        <end position="21"/>
    </location>
</feature>
<evidence type="ECO:0000256" key="3">
    <source>
        <dbReference type="ARBA" id="ARBA00022692"/>
    </source>
</evidence>
<dbReference type="Pfam" id="PF01184">
    <property type="entry name" value="Gpr1_Fun34_YaaH"/>
    <property type="match status" value="1"/>
</dbReference>
<dbReference type="OrthoDB" id="3648309at2759"/>
<feature type="transmembrane region" description="Helical" evidence="7">
    <location>
        <begin position="169"/>
        <end position="189"/>
    </location>
</feature>
<accession>U1GNX0</accession>
<proteinExistence type="inferred from homology"/>
<dbReference type="RefSeq" id="XP_007800619.1">
    <property type="nucleotide sequence ID" value="XM_007802428.1"/>
</dbReference>
<organism evidence="8 9">
    <name type="scientific">Endocarpon pusillum (strain Z07020 / HMAS-L-300199)</name>
    <name type="common">Lichen-forming fungus</name>
    <dbReference type="NCBI Taxonomy" id="1263415"/>
    <lineage>
        <taxon>Eukaryota</taxon>
        <taxon>Fungi</taxon>
        <taxon>Dikarya</taxon>
        <taxon>Ascomycota</taxon>
        <taxon>Pezizomycotina</taxon>
        <taxon>Eurotiomycetes</taxon>
        <taxon>Chaetothyriomycetidae</taxon>
        <taxon>Verrucariales</taxon>
        <taxon>Verrucariaceae</taxon>
        <taxon>Endocarpon</taxon>
    </lineage>
</organism>
<sequence>MAEIVTEPSSGTNGKSTYQMDEHADSEAALRRVETAGNLSISPELFEKLYLSPKNEVSNNLRTTFGNPSPLAVVGFILSLTPLSCALLGWRGSGGLGAAENGAYYFFGGLLMFTGGLLEFVLGNTFPFVVFCSYGAYWFTFGATLTPYYNAYGAYSPDDPAAGLTDPVFLSTFAFFLLWMGVLSFIYLIASLRTNILFFLIFLTLCPMYCCLAAGDWQAAQGNAEAALTLQHAGGAMAFMSCLIGWYDFLVLVLLAVDFPLNLPVGDLSHIIKGAGQTGGRRLRVKISRV</sequence>
<name>U1GNX0_ENDPU</name>
<dbReference type="PANTHER" id="PTHR31123">
    <property type="entry name" value="ACCUMULATION OF DYADS PROTEIN 2-RELATED"/>
    <property type="match status" value="1"/>
</dbReference>
<keyword evidence="5 7" id="KW-0472">Membrane</keyword>
<evidence type="ECO:0000256" key="7">
    <source>
        <dbReference type="SAM" id="Phobius"/>
    </source>
</evidence>
<dbReference type="eggNOG" id="ENOG502S179">
    <property type="taxonomic scope" value="Eukaryota"/>
</dbReference>
<feature type="compositionally biased region" description="Polar residues" evidence="6">
    <location>
        <begin position="7"/>
        <end position="19"/>
    </location>
</feature>
<evidence type="ECO:0000256" key="2">
    <source>
        <dbReference type="ARBA" id="ARBA00005587"/>
    </source>
</evidence>
<evidence type="ECO:0000256" key="4">
    <source>
        <dbReference type="ARBA" id="ARBA00022989"/>
    </source>
</evidence>
<keyword evidence="3 7" id="KW-0812">Transmembrane</keyword>
<comment type="similarity">
    <text evidence="2">Belongs to the acetate uptake transporter (AceTr) (TC 2.A.96) family.</text>
</comment>
<evidence type="ECO:0000256" key="1">
    <source>
        <dbReference type="ARBA" id="ARBA00004141"/>
    </source>
</evidence>
<feature type="transmembrane region" description="Helical" evidence="7">
    <location>
        <begin position="102"/>
        <end position="121"/>
    </location>
</feature>
<dbReference type="OMA" id="ISMGILC"/>